<dbReference type="EMBL" id="BOOW01000044">
    <property type="protein sequence ID" value="GII96434.1"/>
    <property type="molecule type" value="Genomic_DNA"/>
</dbReference>
<proteinExistence type="predicted"/>
<reference evidence="1" key="1">
    <citation type="submission" date="2021-01" db="EMBL/GenBank/DDBJ databases">
        <title>Whole genome shotgun sequence of Sinosporangium siamense NBRC 109515.</title>
        <authorList>
            <person name="Komaki H."/>
            <person name="Tamura T."/>
        </authorList>
    </citation>
    <scope>NUCLEOTIDE SEQUENCE</scope>
    <source>
        <strain evidence="1">NBRC 109515</strain>
    </source>
</reference>
<keyword evidence="2" id="KW-1185">Reference proteome</keyword>
<evidence type="ECO:0000313" key="1">
    <source>
        <dbReference type="EMBL" id="GII96434.1"/>
    </source>
</evidence>
<sequence length="133" mass="14574">MTNAFEAQRNIALVLSAVLLTAACGRQAHWYAIESATVARDGRTVTATILTSPPAPDGTSCEEVTQVATAEHDDRVLVGIEVRDNCEPLFPWEDARMTPAIGYPMKKQLLLEKPLAGRRLIDQATDQEIPIMQ</sequence>
<accession>A0A919RPT8</accession>
<dbReference type="AlphaFoldDB" id="A0A919RPT8"/>
<dbReference type="RefSeq" id="WP_204031430.1">
    <property type="nucleotide sequence ID" value="NZ_BOOW01000044.1"/>
</dbReference>
<dbReference type="Proteomes" id="UP000606172">
    <property type="component" value="Unassembled WGS sequence"/>
</dbReference>
<organism evidence="1 2">
    <name type="scientific">Sinosporangium siamense</name>
    <dbReference type="NCBI Taxonomy" id="1367973"/>
    <lineage>
        <taxon>Bacteria</taxon>
        <taxon>Bacillati</taxon>
        <taxon>Actinomycetota</taxon>
        <taxon>Actinomycetes</taxon>
        <taxon>Streptosporangiales</taxon>
        <taxon>Streptosporangiaceae</taxon>
        <taxon>Sinosporangium</taxon>
    </lineage>
</organism>
<evidence type="ECO:0000313" key="2">
    <source>
        <dbReference type="Proteomes" id="UP000606172"/>
    </source>
</evidence>
<protein>
    <submittedName>
        <fullName evidence="1">Uncharacterized protein</fullName>
    </submittedName>
</protein>
<name>A0A919RPT8_9ACTN</name>
<comment type="caution">
    <text evidence="1">The sequence shown here is derived from an EMBL/GenBank/DDBJ whole genome shotgun (WGS) entry which is preliminary data.</text>
</comment>
<gene>
    <name evidence="1" type="ORF">Ssi02_66650</name>
</gene>